<dbReference type="EnsemblPlants" id="LPERR06G12330.1">
    <property type="protein sequence ID" value="LPERR06G12330.1"/>
    <property type="gene ID" value="LPERR06G12330"/>
</dbReference>
<dbReference type="HOGENOM" id="CLU_1941150_0_0_1"/>
<reference evidence="2 3" key="1">
    <citation type="submission" date="2012-08" db="EMBL/GenBank/DDBJ databases">
        <title>Oryza genome evolution.</title>
        <authorList>
            <person name="Wing R.A."/>
        </authorList>
    </citation>
    <scope>NUCLEOTIDE SEQUENCE</scope>
</reference>
<keyword evidence="3" id="KW-1185">Reference proteome</keyword>
<protein>
    <submittedName>
        <fullName evidence="2">Uncharacterized protein</fullName>
    </submittedName>
</protein>
<accession>A0A0D9WQ82</accession>
<evidence type="ECO:0000313" key="2">
    <source>
        <dbReference type="EnsemblPlants" id="LPERR06G12330.1"/>
    </source>
</evidence>
<organism evidence="2 3">
    <name type="scientific">Leersia perrieri</name>
    <dbReference type="NCBI Taxonomy" id="77586"/>
    <lineage>
        <taxon>Eukaryota</taxon>
        <taxon>Viridiplantae</taxon>
        <taxon>Streptophyta</taxon>
        <taxon>Embryophyta</taxon>
        <taxon>Tracheophyta</taxon>
        <taxon>Spermatophyta</taxon>
        <taxon>Magnoliopsida</taxon>
        <taxon>Liliopsida</taxon>
        <taxon>Poales</taxon>
        <taxon>Poaceae</taxon>
        <taxon>BOP clade</taxon>
        <taxon>Oryzoideae</taxon>
        <taxon>Oryzeae</taxon>
        <taxon>Oryzinae</taxon>
        <taxon>Leersia</taxon>
    </lineage>
</organism>
<sequence length="130" mass="14131">MALKAEVRALTAAVEGANAVTLAAPAPIPPPPSPPCPPRRSIADTVARAMRSSPPVFVLASPASTRSSSKLRPPVHVAGERFTLAHVVALACSTGAGWNLRPQQRQQQQDRRWRRRQRLRQRTSPSWMAS</sequence>
<feature type="region of interest" description="Disordered" evidence="1">
    <location>
        <begin position="96"/>
        <end position="130"/>
    </location>
</feature>
<reference evidence="2" key="3">
    <citation type="submission" date="2015-04" db="UniProtKB">
        <authorList>
            <consortium name="EnsemblPlants"/>
        </authorList>
    </citation>
    <scope>IDENTIFICATION</scope>
</reference>
<feature type="compositionally biased region" description="Basic residues" evidence="1">
    <location>
        <begin position="112"/>
        <end position="121"/>
    </location>
</feature>
<proteinExistence type="predicted"/>
<dbReference type="Proteomes" id="UP000032180">
    <property type="component" value="Chromosome 6"/>
</dbReference>
<evidence type="ECO:0000313" key="3">
    <source>
        <dbReference type="Proteomes" id="UP000032180"/>
    </source>
</evidence>
<dbReference type="Gramene" id="LPERR06G12330.1">
    <property type="protein sequence ID" value="LPERR06G12330.1"/>
    <property type="gene ID" value="LPERR06G12330"/>
</dbReference>
<name>A0A0D9WQ82_9ORYZ</name>
<reference evidence="3" key="2">
    <citation type="submission" date="2013-12" db="EMBL/GenBank/DDBJ databases">
        <authorList>
            <person name="Yu Y."/>
            <person name="Lee S."/>
            <person name="de Baynast K."/>
            <person name="Wissotski M."/>
            <person name="Liu L."/>
            <person name="Talag J."/>
            <person name="Goicoechea J."/>
            <person name="Angelova A."/>
            <person name="Jetty R."/>
            <person name="Kudrna D."/>
            <person name="Golser W."/>
            <person name="Rivera L."/>
            <person name="Zhang J."/>
            <person name="Wing R."/>
        </authorList>
    </citation>
    <scope>NUCLEOTIDE SEQUENCE</scope>
</reference>
<evidence type="ECO:0000256" key="1">
    <source>
        <dbReference type="SAM" id="MobiDB-lite"/>
    </source>
</evidence>
<dbReference type="AlphaFoldDB" id="A0A0D9WQ82"/>